<dbReference type="AlphaFoldDB" id="A0A8B3CJ21"/>
<accession>A0A8B3CJ21</accession>
<dbReference type="Proteomes" id="UP000266669">
    <property type="component" value="Unassembled WGS sequence"/>
</dbReference>
<sequence>MRKGHLGKRKKDLAVLIRGERNVTVKRTHEMPEFDIDRAKRNYKRIYTILSERQIEILRSRER</sequence>
<protein>
    <submittedName>
        <fullName evidence="1">Uncharacterized protein</fullName>
    </submittedName>
</protein>
<evidence type="ECO:0000313" key="1">
    <source>
        <dbReference type="EMBL" id="RHX83146.1"/>
    </source>
</evidence>
<organism evidence="1 2">
    <name type="scientific">Leptospira stimsonii</name>
    <dbReference type="NCBI Taxonomy" id="2202203"/>
    <lineage>
        <taxon>Bacteria</taxon>
        <taxon>Pseudomonadati</taxon>
        <taxon>Spirochaetota</taxon>
        <taxon>Spirochaetia</taxon>
        <taxon>Leptospirales</taxon>
        <taxon>Leptospiraceae</taxon>
        <taxon>Leptospira</taxon>
    </lineage>
</organism>
<proteinExistence type="predicted"/>
<gene>
    <name evidence="1" type="ORF">DLM78_22720</name>
</gene>
<reference evidence="2" key="1">
    <citation type="submission" date="2018-05" db="EMBL/GenBank/DDBJ databases">
        <title>Leptospira yasudae sp. nov. and Leptospira stimsonii sp. nov., two pathogenic species of the genus Leptospira isolated from environmental sources.</title>
        <authorList>
            <person name="Casanovas-Massana A."/>
            <person name="Hamond C."/>
            <person name="Santos L.A."/>
            <person name="Hacker K.P."/>
            <person name="Balassiano I."/>
            <person name="Medeiros M.A."/>
            <person name="Reis M.G."/>
            <person name="Ko A.I."/>
            <person name="Wunder E.A."/>
        </authorList>
    </citation>
    <scope>NUCLEOTIDE SEQUENCE [LARGE SCALE GENOMIC DNA]</scope>
    <source>
        <strain evidence="2">AMB6-RJ</strain>
    </source>
</reference>
<dbReference type="EMBL" id="QHCS01000011">
    <property type="protein sequence ID" value="RHX83146.1"/>
    <property type="molecule type" value="Genomic_DNA"/>
</dbReference>
<comment type="caution">
    <text evidence="1">The sequence shown here is derived from an EMBL/GenBank/DDBJ whole genome shotgun (WGS) entry which is preliminary data.</text>
</comment>
<evidence type="ECO:0000313" key="2">
    <source>
        <dbReference type="Proteomes" id="UP000266669"/>
    </source>
</evidence>
<name>A0A8B3CJ21_9LEPT</name>